<proteinExistence type="predicted"/>
<evidence type="ECO:0000313" key="1">
    <source>
        <dbReference type="EMBL" id="CAG5087983.1"/>
    </source>
</evidence>
<accession>A0ABN7RZU1</accession>
<gene>
    <name evidence="1" type="ORF">OKIOD_LOCUS3247</name>
</gene>
<organism evidence="1 2">
    <name type="scientific">Oikopleura dioica</name>
    <name type="common">Tunicate</name>
    <dbReference type="NCBI Taxonomy" id="34765"/>
    <lineage>
        <taxon>Eukaryota</taxon>
        <taxon>Metazoa</taxon>
        <taxon>Chordata</taxon>
        <taxon>Tunicata</taxon>
        <taxon>Appendicularia</taxon>
        <taxon>Copelata</taxon>
        <taxon>Oikopleuridae</taxon>
        <taxon>Oikopleura</taxon>
    </lineage>
</organism>
<sequence length="74" mass="8886">MLSTYFDEARKILLGLLSWENRTMSESFESRFVLHEGTLSERTKNMDELLETLLAVIKEKGFFRKKKFQLMEFF</sequence>
<dbReference type="Proteomes" id="UP001158576">
    <property type="component" value="Chromosome PAR"/>
</dbReference>
<evidence type="ECO:0000313" key="2">
    <source>
        <dbReference type="Proteomes" id="UP001158576"/>
    </source>
</evidence>
<reference evidence="1 2" key="1">
    <citation type="submission" date="2021-04" db="EMBL/GenBank/DDBJ databases">
        <authorList>
            <person name="Bliznina A."/>
        </authorList>
    </citation>
    <scope>NUCLEOTIDE SEQUENCE [LARGE SCALE GENOMIC DNA]</scope>
</reference>
<dbReference type="EMBL" id="OU015568">
    <property type="protein sequence ID" value="CAG5087983.1"/>
    <property type="molecule type" value="Genomic_DNA"/>
</dbReference>
<name>A0ABN7RZU1_OIKDI</name>
<keyword evidence="2" id="KW-1185">Reference proteome</keyword>
<protein>
    <submittedName>
        <fullName evidence="1">Oidioi.mRNA.OKI2018_I69.PAR.g11689.t1.cds</fullName>
    </submittedName>
</protein>